<keyword evidence="9" id="KW-1185">Reference proteome</keyword>
<comment type="caution">
    <text evidence="5">Lacks conserved residue(s) required for the propagation of feature annotation.</text>
</comment>
<dbReference type="PRINTS" id="PR00704">
    <property type="entry name" value="CALPAIN"/>
</dbReference>
<evidence type="ECO:0000256" key="4">
    <source>
        <dbReference type="ARBA" id="ARBA00022807"/>
    </source>
</evidence>
<dbReference type="PANTHER" id="PTHR10183">
    <property type="entry name" value="CALPAIN"/>
    <property type="match status" value="1"/>
</dbReference>
<dbReference type="SUPFAM" id="SSF54001">
    <property type="entry name" value="Cysteine proteinases"/>
    <property type="match status" value="1"/>
</dbReference>
<dbReference type="InParanoid" id="D8LKI3"/>
<evidence type="ECO:0000259" key="7">
    <source>
        <dbReference type="PROSITE" id="PS50203"/>
    </source>
</evidence>
<feature type="domain" description="Calpain catalytic" evidence="7">
    <location>
        <begin position="99"/>
        <end position="448"/>
    </location>
</feature>
<dbReference type="Gene3D" id="3.90.70.10">
    <property type="entry name" value="Cysteine proteinases"/>
    <property type="match status" value="1"/>
</dbReference>
<organism evidence="8 9">
    <name type="scientific">Ectocarpus siliculosus</name>
    <name type="common">Brown alga</name>
    <name type="synonym">Conferva siliculosa</name>
    <dbReference type="NCBI Taxonomy" id="2880"/>
    <lineage>
        <taxon>Eukaryota</taxon>
        <taxon>Sar</taxon>
        <taxon>Stramenopiles</taxon>
        <taxon>Ochrophyta</taxon>
        <taxon>PX clade</taxon>
        <taxon>Phaeophyceae</taxon>
        <taxon>Ectocarpales</taxon>
        <taxon>Ectocarpaceae</taxon>
        <taxon>Ectocarpus</taxon>
    </lineage>
</organism>
<keyword evidence="3" id="KW-0378">Hydrolase</keyword>
<evidence type="ECO:0000256" key="2">
    <source>
        <dbReference type="ARBA" id="ARBA00022670"/>
    </source>
</evidence>
<keyword evidence="4" id="KW-0788">Thiol protease</keyword>
<dbReference type="OrthoDB" id="424753at2759"/>
<dbReference type="InterPro" id="IPR038765">
    <property type="entry name" value="Papain-like_cys_pep_sf"/>
</dbReference>
<dbReference type="Gene3D" id="2.60.120.380">
    <property type="match status" value="1"/>
</dbReference>
<dbReference type="Proteomes" id="UP000002630">
    <property type="component" value="Linkage Group LG19"/>
</dbReference>
<gene>
    <name evidence="8" type="ORF">Esi_0030_0088</name>
</gene>
<feature type="compositionally biased region" description="Low complexity" evidence="6">
    <location>
        <begin position="281"/>
        <end position="298"/>
    </location>
</feature>
<dbReference type="Pfam" id="PF01067">
    <property type="entry name" value="Calpain_III"/>
    <property type="match status" value="1"/>
</dbReference>
<dbReference type="EMBL" id="FN649744">
    <property type="protein sequence ID" value="CBN74573.1"/>
    <property type="molecule type" value="Genomic_DNA"/>
</dbReference>
<proteinExistence type="inferred from homology"/>
<dbReference type="eggNOG" id="KOG0045">
    <property type="taxonomic scope" value="Eukaryota"/>
</dbReference>
<dbReference type="PROSITE" id="PS50203">
    <property type="entry name" value="CALPAIN_CAT"/>
    <property type="match status" value="1"/>
</dbReference>
<reference evidence="8 9" key="1">
    <citation type="journal article" date="2010" name="Nature">
        <title>The Ectocarpus genome and the independent evolution of multicellularity in brown algae.</title>
        <authorList>
            <person name="Cock J.M."/>
            <person name="Sterck L."/>
            <person name="Rouze P."/>
            <person name="Scornet D."/>
            <person name="Allen A.E."/>
            <person name="Amoutzias G."/>
            <person name="Anthouard V."/>
            <person name="Artiguenave F."/>
            <person name="Aury J.M."/>
            <person name="Badger J.H."/>
            <person name="Beszteri B."/>
            <person name="Billiau K."/>
            <person name="Bonnet E."/>
            <person name="Bothwell J.H."/>
            <person name="Bowler C."/>
            <person name="Boyen C."/>
            <person name="Brownlee C."/>
            <person name="Carrano C.J."/>
            <person name="Charrier B."/>
            <person name="Cho G.Y."/>
            <person name="Coelho S.M."/>
            <person name="Collen J."/>
            <person name="Corre E."/>
            <person name="Da Silva C."/>
            <person name="Delage L."/>
            <person name="Delaroque N."/>
            <person name="Dittami S.M."/>
            <person name="Doulbeau S."/>
            <person name="Elias M."/>
            <person name="Farnham G."/>
            <person name="Gachon C.M."/>
            <person name="Gschloessl B."/>
            <person name="Heesch S."/>
            <person name="Jabbari K."/>
            <person name="Jubin C."/>
            <person name="Kawai H."/>
            <person name="Kimura K."/>
            <person name="Kloareg B."/>
            <person name="Kupper F.C."/>
            <person name="Lang D."/>
            <person name="Le Bail A."/>
            <person name="Leblanc C."/>
            <person name="Lerouge P."/>
            <person name="Lohr M."/>
            <person name="Lopez P.J."/>
            <person name="Martens C."/>
            <person name="Maumus F."/>
            <person name="Michel G."/>
            <person name="Miranda-Saavedra D."/>
            <person name="Morales J."/>
            <person name="Moreau H."/>
            <person name="Motomura T."/>
            <person name="Nagasato C."/>
            <person name="Napoli C.A."/>
            <person name="Nelson D.R."/>
            <person name="Nyvall-Collen P."/>
            <person name="Peters A.F."/>
            <person name="Pommier C."/>
            <person name="Potin P."/>
            <person name="Poulain J."/>
            <person name="Quesneville H."/>
            <person name="Read B."/>
            <person name="Rensing S.A."/>
            <person name="Ritter A."/>
            <person name="Rousvoal S."/>
            <person name="Samanta M."/>
            <person name="Samson G."/>
            <person name="Schroeder D.C."/>
            <person name="Segurens B."/>
            <person name="Strittmatter M."/>
            <person name="Tonon T."/>
            <person name="Tregear J.W."/>
            <person name="Valentin K."/>
            <person name="von Dassow P."/>
            <person name="Yamagishi T."/>
            <person name="Van de Peer Y."/>
            <person name="Wincker P."/>
        </authorList>
    </citation>
    <scope>NUCLEOTIDE SEQUENCE [LARGE SCALE GENOMIC DNA]</scope>
    <source>
        <strain evidence="9">Ec32 / CCAP1310/4</strain>
    </source>
</reference>
<dbReference type="InterPro" id="IPR022684">
    <property type="entry name" value="Calpain_cysteine_protease"/>
</dbReference>
<comment type="similarity">
    <text evidence="1">Belongs to the peptidase C2 family.</text>
</comment>
<feature type="region of interest" description="Disordered" evidence="6">
    <location>
        <begin position="276"/>
        <end position="298"/>
    </location>
</feature>
<feature type="region of interest" description="Disordered" evidence="6">
    <location>
        <begin position="467"/>
        <end position="510"/>
    </location>
</feature>
<keyword evidence="2" id="KW-0645">Protease</keyword>
<dbReference type="InterPro" id="IPR001300">
    <property type="entry name" value="Peptidase_C2_calpain_cat"/>
</dbReference>
<accession>D8LKI3</accession>
<dbReference type="InterPro" id="IPR022682">
    <property type="entry name" value="Calpain_domain_III"/>
</dbReference>
<sequence length="695" mass="74488">MHSLFDFGLDGDLHLPEVTILVRTALIACAKLDSRVTTPSTEAIEGLCRTAFNQAGLDDEGALAKHLFESFVSSDSQMTAFLQLWSDSISQAAVTEGTLWEDPDFPADPSALSLVAGTVPPGIPPGEAVRWLRPSEVAGGEAVLFVGDVPGDGPMVPGQLADQWLLSAIGILTGRPQLLRSLFVPTGQEALGRYCVRLFKEANWINVFVDTRIACNALGDPLFCRGEERHELWGFLLEKAYAKAHGCYENLMHGDTREALRDLTGGVSEKLQWQLGGRPGAAGASAATPGQAAPGQQQEIPRPRIAGWGILAGTTPPLGWVFENIRNRLSDGQVLGCSRQAWVRCPWGIGDQQEAADGGMLFPPSNRVMKGLCSGVSYCVLEAFEKGGTRLLRLRDPWAARQRGAEPGEYLGDWGPSSRQWSAPALASELLPRTLRGMFWMEMGDFLRFTEGKGWLQGTQVFLEIGPRDSSIHNSSGGTTTSSGLGSTTATGAVAPSSGTPKSAHNKDDTAQVLITDETKNLTRPFVPRRDVSCRLALPQGQYVIVATSLEAGVAGRFWVHVKADRDFALQPSFPGSANAGSNAGSCGIKAREVGMSVEIAYNEVEENAEGNGLTADAESLGGLLTTAQELVARKAAAEHQHQIMLQEQAERKENQDTVRDADTIVAEDGVTCTATDVNIDDDEKSLVVGRHDGD</sequence>
<dbReference type="SMART" id="SM00230">
    <property type="entry name" value="CysPc"/>
    <property type="match status" value="1"/>
</dbReference>
<dbReference type="Pfam" id="PF00648">
    <property type="entry name" value="Peptidase_C2"/>
    <property type="match status" value="1"/>
</dbReference>
<dbReference type="PANTHER" id="PTHR10183:SF379">
    <property type="entry name" value="CALPAIN-5"/>
    <property type="match status" value="1"/>
</dbReference>
<dbReference type="OMA" id="EANWINV"/>
<evidence type="ECO:0000256" key="1">
    <source>
        <dbReference type="ARBA" id="ARBA00007623"/>
    </source>
</evidence>
<dbReference type="SUPFAM" id="SSF49758">
    <property type="entry name" value="Calpain large subunit, middle domain (domain III)"/>
    <property type="match status" value="1"/>
</dbReference>
<protein>
    <submittedName>
        <fullName evidence="8">Calpain 8</fullName>
    </submittedName>
</protein>
<evidence type="ECO:0000256" key="5">
    <source>
        <dbReference type="PROSITE-ProRule" id="PRU00239"/>
    </source>
</evidence>
<evidence type="ECO:0000256" key="6">
    <source>
        <dbReference type="SAM" id="MobiDB-lite"/>
    </source>
</evidence>
<evidence type="ECO:0000313" key="8">
    <source>
        <dbReference type="EMBL" id="CBN74573.1"/>
    </source>
</evidence>
<dbReference type="EMBL" id="FN648487">
    <property type="protein sequence ID" value="CBN74573.1"/>
    <property type="molecule type" value="Genomic_DNA"/>
</dbReference>
<dbReference type="GO" id="GO:0006508">
    <property type="term" value="P:proteolysis"/>
    <property type="evidence" value="ECO:0007669"/>
    <property type="project" value="UniProtKB-KW"/>
</dbReference>
<dbReference type="AlphaFoldDB" id="D8LKI3"/>
<name>D8LKI3_ECTSI</name>
<feature type="compositionally biased region" description="Low complexity" evidence="6">
    <location>
        <begin position="475"/>
        <end position="493"/>
    </location>
</feature>
<dbReference type="InterPro" id="IPR036213">
    <property type="entry name" value="Calpain_III_sf"/>
</dbReference>
<dbReference type="STRING" id="2880.D8LKI3"/>
<dbReference type="GO" id="GO:0004198">
    <property type="term" value="F:calcium-dependent cysteine-type endopeptidase activity"/>
    <property type="evidence" value="ECO:0007669"/>
    <property type="project" value="InterPro"/>
</dbReference>
<evidence type="ECO:0000313" key="9">
    <source>
        <dbReference type="Proteomes" id="UP000002630"/>
    </source>
</evidence>
<evidence type="ECO:0000256" key="3">
    <source>
        <dbReference type="ARBA" id="ARBA00022801"/>
    </source>
</evidence>